<keyword evidence="9" id="KW-1185">Reference proteome</keyword>
<evidence type="ECO:0000313" key="8">
    <source>
        <dbReference type="EMBL" id="PQQ17566.1"/>
    </source>
</evidence>
<dbReference type="STRING" id="2094558.A0A315ATF3"/>
<keyword evidence="4" id="KW-0508">mRNA splicing</keyword>
<dbReference type="Proteomes" id="UP000250321">
    <property type="component" value="Unassembled WGS sequence"/>
</dbReference>
<dbReference type="OrthoDB" id="10265668at2759"/>
<name>A0A315ATF3_PRUYE</name>
<accession>A0A315ATF3</accession>
<dbReference type="EMBL" id="PJQY01000144">
    <property type="protein sequence ID" value="PQQ17566.1"/>
    <property type="molecule type" value="Genomic_DNA"/>
</dbReference>
<dbReference type="PANTHER" id="PTHR17204">
    <property type="entry name" value="PRE-MRNA PROCESSING PROTEIN PRP39-RELATED"/>
    <property type="match status" value="1"/>
</dbReference>
<evidence type="ECO:0000256" key="5">
    <source>
        <dbReference type="ARBA" id="ARBA00023242"/>
    </source>
</evidence>
<keyword evidence="2" id="KW-0507">mRNA processing</keyword>
<gene>
    <name evidence="8" type="ORF">Pyn_26217</name>
</gene>
<comment type="subcellular location">
    <subcellularLocation>
        <location evidence="1">Nucleus</location>
    </subcellularLocation>
</comment>
<organism evidence="8 9">
    <name type="scientific">Prunus yedoensis var. nudiflora</name>
    <dbReference type="NCBI Taxonomy" id="2094558"/>
    <lineage>
        <taxon>Eukaryota</taxon>
        <taxon>Viridiplantae</taxon>
        <taxon>Streptophyta</taxon>
        <taxon>Embryophyta</taxon>
        <taxon>Tracheophyta</taxon>
        <taxon>Spermatophyta</taxon>
        <taxon>Magnoliopsida</taxon>
        <taxon>eudicotyledons</taxon>
        <taxon>Gunneridae</taxon>
        <taxon>Pentapetalae</taxon>
        <taxon>rosids</taxon>
        <taxon>fabids</taxon>
        <taxon>Rosales</taxon>
        <taxon>Rosaceae</taxon>
        <taxon>Amygdaloideae</taxon>
        <taxon>Amygdaleae</taxon>
        <taxon>Prunus</taxon>
    </lineage>
</organism>
<reference evidence="8 9" key="1">
    <citation type="submission" date="2018-02" db="EMBL/GenBank/DDBJ databases">
        <title>Draft genome of wild Prunus yedoensis var. nudiflora.</title>
        <authorList>
            <person name="Baek S."/>
            <person name="Kim J.-H."/>
            <person name="Choi K."/>
            <person name="Kim G.-B."/>
            <person name="Cho A."/>
            <person name="Jang H."/>
            <person name="Shin C.-H."/>
            <person name="Yu H.-J."/>
            <person name="Mun J.-H."/>
        </authorList>
    </citation>
    <scope>NUCLEOTIDE SEQUENCE [LARGE SCALE GENOMIC DNA]</scope>
    <source>
        <strain evidence="9">cv. Jeju island</strain>
        <tissue evidence="8">Leaf</tissue>
    </source>
</reference>
<dbReference type="GO" id="GO:0000395">
    <property type="term" value="P:mRNA 5'-splice site recognition"/>
    <property type="evidence" value="ECO:0007669"/>
    <property type="project" value="TreeGrafter"/>
</dbReference>
<protein>
    <submittedName>
        <fullName evidence="8">Pre-mRNA-processing factor 39 isoform X2</fullName>
    </submittedName>
</protein>
<evidence type="ECO:0000256" key="7">
    <source>
        <dbReference type="SAM" id="MobiDB-lite"/>
    </source>
</evidence>
<evidence type="ECO:0000256" key="1">
    <source>
        <dbReference type="ARBA" id="ARBA00004123"/>
    </source>
</evidence>
<dbReference type="InterPro" id="IPR011990">
    <property type="entry name" value="TPR-like_helical_dom_sf"/>
</dbReference>
<keyword evidence="5" id="KW-0539">Nucleus</keyword>
<comment type="caution">
    <text evidence="8">The sequence shown here is derived from an EMBL/GenBank/DDBJ whole genome shotgun (WGS) entry which is preliminary data.</text>
</comment>
<feature type="compositionally biased region" description="Polar residues" evidence="7">
    <location>
        <begin position="65"/>
        <end position="78"/>
    </location>
</feature>
<evidence type="ECO:0000256" key="2">
    <source>
        <dbReference type="ARBA" id="ARBA00022664"/>
    </source>
</evidence>
<feature type="region of interest" description="Disordered" evidence="7">
    <location>
        <begin position="38"/>
        <end position="105"/>
    </location>
</feature>
<dbReference type="GO" id="GO:0005685">
    <property type="term" value="C:U1 snRNP"/>
    <property type="evidence" value="ECO:0007669"/>
    <property type="project" value="TreeGrafter"/>
</dbReference>
<proteinExistence type="inferred from homology"/>
<dbReference type="Pfam" id="PF23240">
    <property type="entry name" value="HAT_PRP39_N"/>
    <property type="match status" value="1"/>
</dbReference>
<evidence type="ECO:0000256" key="4">
    <source>
        <dbReference type="ARBA" id="ARBA00023187"/>
    </source>
</evidence>
<dbReference type="GO" id="GO:0030627">
    <property type="term" value="F:pre-mRNA 5'-splice site binding"/>
    <property type="evidence" value="ECO:0007669"/>
    <property type="project" value="TreeGrafter"/>
</dbReference>
<keyword evidence="3" id="KW-0677">Repeat</keyword>
<evidence type="ECO:0000256" key="6">
    <source>
        <dbReference type="ARBA" id="ARBA00038019"/>
    </source>
</evidence>
<dbReference type="SUPFAM" id="SSF48452">
    <property type="entry name" value="TPR-like"/>
    <property type="match status" value="1"/>
</dbReference>
<dbReference type="PANTHER" id="PTHR17204:SF5">
    <property type="entry name" value="PRE-MRNA-PROCESSING FACTOR 39"/>
    <property type="match status" value="1"/>
</dbReference>
<dbReference type="Gene3D" id="1.25.40.10">
    <property type="entry name" value="Tetratricopeptide repeat domain"/>
    <property type="match status" value="1"/>
</dbReference>
<dbReference type="InterPro" id="IPR003107">
    <property type="entry name" value="HAT"/>
</dbReference>
<dbReference type="GO" id="GO:0000243">
    <property type="term" value="C:commitment complex"/>
    <property type="evidence" value="ECO:0007669"/>
    <property type="project" value="TreeGrafter"/>
</dbReference>
<dbReference type="AlphaFoldDB" id="A0A315ATF3"/>
<feature type="compositionally biased region" description="Low complexity" evidence="7">
    <location>
        <begin position="52"/>
        <end position="63"/>
    </location>
</feature>
<evidence type="ECO:0000256" key="3">
    <source>
        <dbReference type="ARBA" id="ARBA00022737"/>
    </source>
</evidence>
<comment type="similarity">
    <text evidence="6">Belongs to the PRP39 family.</text>
</comment>
<dbReference type="GO" id="GO:0071004">
    <property type="term" value="C:U2-type prespliceosome"/>
    <property type="evidence" value="ECO:0007669"/>
    <property type="project" value="TreeGrafter"/>
</dbReference>
<sequence>MGDSETVVAQTSAVMGYTSAGYTTTGYTDANSNIAPDTGALHSKDTTEFSTSAAPADAYSADPNSHIQQSDSYTTYETKPSVGVTDASGNVAGNENEAMESSHAASYDSSVNGVAASGTGTVSSVDNGDASDNVAGSVDVQQFGDGSAMSAEEDRLWNIVRADSLDFNAWTALIEETEKVAEDNILKIQKVYDAFLAEFPLCYGYWKKYADHEARLGSIDKVVEVFERAVQGVTYSVDIWLHYCIFAISTYGDPDTVRR</sequence>
<evidence type="ECO:0000313" key="9">
    <source>
        <dbReference type="Proteomes" id="UP000250321"/>
    </source>
</evidence>
<dbReference type="SMART" id="SM00386">
    <property type="entry name" value="HAT"/>
    <property type="match status" value="2"/>
</dbReference>